<dbReference type="OrthoDB" id="8453973at2"/>
<name>A0A4Y8REM1_9HYPH</name>
<dbReference type="RefSeq" id="WP_134763173.1">
    <property type="nucleotide sequence ID" value="NZ_SOZD01000005.1"/>
</dbReference>
<feature type="transmembrane region" description="Helical" evidence="1">
    <location>
        <begin position="86"/>
        <end position="113"/>
    </location>
</feature>
<dbReference type="AlphaFoldDB" id="A0A4Y8REM1"/>
<accession>A0A4Y8REM1</accession>
<dbReference type="Proteomes" id="UP000298179">
    <property type="component" value="Unassembled WGS sequence"/>
</dbReference>
<keyword evidence="3" id="KW-1185">Reference proteome</keyword>
<protein>
    <submittedName>
        <fullName evidence="2">Uncharacterized protein</fullName>
    </submittedName>
</protein>
<proteinExistence type="predicted"/>
<keyword evidence="1" id="KW-0472">Membrane</keyword>
<evidence type="ECO:0000313" key="2">
    <source>
        <dbReference type="EMBL" id="TFF20524.1"/>
    </source>
</evidence>
<comment type="caution">
    <text evidence="2">The sequence shown here is derived from an EMBL/GenBank/DDBJ whole genome shotgun (WGS) entry which is preliminary data.</text>
</comment>
<feature type="transmembrane region" description="Helical" evidence="1">
    <location>
        <begin position="50"/>
        <end position="74"/>
    </location>
</feature>
<organism evidence="2 3">
    <name type="scientific">Jiella endophytica</name>
    <dbReference type="NCBI Taxonomy" id="2558362"/>
    <lineage>
        <taxon>Bacteria</taxon>
        <taxon>Pseudomonadati</taxon>
        <taxon>Pseudomonadota</taxon>
        <taxon>Alphaproteobacteria</taxon>
        <taxon>Hyphomicrobiales</taxon>
        <taxon>Aurantimonadaceae</taxon>
        <taxon>Jiella</taxon>
    </lineage>
</organism>
<gene>
    <name evidence="2" type="ORF">E3C22_16575</name>
</gene>
<reference evidence="2 3" key="1">
    <citation type="submission" date="2019-03" db="EMBL/GenBank/DDBJ databases">
        <title>Jiella endophytica sp. nov., a novel endophytic bacterium isolated from root of Ficus microcarpa Linn. f.</title>
        <authorList>
            <person name="Tuo L."/>
        </authorList>
    </citation>
    <scope>NUCLEOTIDE SEQUENCE [LARGE SCALE GENOMIC DNA]</scope>
    <source>
        <strain evidence="2 3">CBS5Q-3</strain>
    </source>
</reference>
<keyword evidence="1" id="KW-1133">Transmembrane helix</keyword>
<keyword evidence="1" id="KW-0812">Transmembrane</keyword>
<evidence type="ECO:0000313" key="3">
    <source>
        <dbReference type="Proteomes" id="UP000298179"/>
    </source>
</evidence>
<sequence>MRFLSQVLGGIAFGFAGLLALFGPAPIMPRPIVAEALEDSPAWRWVAAAVTWFMAFGLLALLALLMLAGIAHAAEAAPTAIDLGPIAASLIEILAPIVLAGLSAIAAWAFALFRKKTGWQIDQSVGLIVDQGLQKAVDFAASRLRDRVAGGIPLHLRNEAIRIAAGYATQKLPGALKHFKIDPANPEDPKLTQMIEARLEEWLVDPETERSASAAV</sequence>
<dbReference type="EMBL" id="SOZD01000005">
    <property type="protein sequence ID" value="TFF20524.1"/>
    <property type="molecule type" value="Genomic_DNA"/>
</dbReference>
<evidence type="ECO:0000256" key="1">
    <source>
        <dbReference type="SAM" id="Phobius"/>
    </source>
</evidence>